<feature type="region of interest" description="Disordered" evidence="1">
    <location>
        <begin position="122"/>
        <end position="199"/>
    </location>
</feature>
<evidence type="ECO:0000256" key="1">
    <source>
        <dbReference type="SAM" id="MobiDB-lite"/>
    </source>
</evidence>
<keyword evidence="3" id="KW-1185">Reference proteome</keyword>
<dbReference type="AlphaFoldDB" id="A0A0J9XKR9"/>
<reference evidence="2" key="1">
    <citation type="submission" date="2014-03" db="EMBL/GenBank/DDBJ databases">
        <authorList>
            <person name="Casaregola S."/>
        </authorList>
    </citation>
    <scope>NUCLEOTIDE SEQUENCE [LARGE SCALE GENOMIC DNA]</scope>
    <source>
        <strain evidence="2">CLIB 918</strain>
    </source>
</reference>
<organism evidence="2 3">
    <name type="scientific">Geotrichum candidum</name>
    <name type="common">Oospora lactis</name>
    <name type="synonym">Dipodascus geotrichum</name>
    <dbReference type="NCBI Taxonomy" id="1173061"/>
    <lineage>
        <taxon>Eukaryota</taxon>
        <taxon>Fungi</taxon>
        <taxon>Dikarya</taxon>
        <taxon>Ascomycota</taxon>
        <taxon>Saccharomycotina</taxon>
        <taxon>Dipodascomycetes</taxon>
        <taxon>Dipodascales</taxon>
        <taxon>Dipodascaceae</taxon>
        <taxon>Geotrichum</taxon>
    </lineage>
</organism>
<comment type="caution">
    <text evidence="2">The sequence shown here is derived from an EMBL/GenBank/DDBJ whole genome shotgun (WGS) entry which is preliminary data.</text>
</comment>
<feature type="compositionally biased region" description="Basic and acidic residues" evidence="1">
    <location>
        <begin position="143"/>
        <end position="155"/>
    </location>
</feature>
<dbReference type="EMBL" id="CCBN010000024">
    <property type="protein sequence ID" value="CDO57702.1"/>
    <property type="molecule type" value="Genomic_DNA"/>
</dbReference>
<name>A0A0J9XKR9_GEOCN</name>
<gene>
    <name evidence="2" type="ORF">BN980_GECA24s00802g</name>
</gene>
<accession>A0A0J9XKR9</accession>
<protein>
    <submittedName>
        <fullName evidence="2">Uncharacterized protein</fullName>
    </submittedName>
</protein>
<proteinExistence type="predicted"/>
<feature type="compositionally biased region" description="Low complexity" evidence="1">
    <location>
        <begin position="125"/>
        <end position="134"/>
    </location>
</feature>
<sequence>MQHQQAQQKHQSEDTNKTIIDYSIAVLKEEYPNSLTIKELNTALLAKYKRAKILLKTSTILSTKLNAFYRKCQTLPTQVTSEDELPERFRVCPIVRDATPDGKRLVYKYTFSLKDVPERELQALPSIPIMSPKSSPEDDEDEHSSTDEKSDDSRSSPESPYHLRPVIKKTPHAFTTQPAKRRLSAESSSSSSAKKPRVASVLPTSETNLYYGPAVGAAVAVSPLLAPERADWFSSVDEFDLTNELISMEDLDAMF</sequence>
<dbReference type="Proteomes" id="UP000242525">
    <property type="component" value="Unassembled WGS sequence"/>
</dbReference>
<evidence type="ECO:0000313" key="3">
    <source>
        <dbReference type="Proteomes" id="UP000242525"/>
    </source>
</evidence>
<evidence type="ECO:0000313" key="2">
    <source>
        <dbReference type="EMBL" id="CDO57702.1"/>
    </source>
</evidence>